<organism evidence="2 3">
    <name type="scientific">Phocoenobacter skyensis</name>
    <dbReference type="NCBI Taxonomy" id="97481"/>
    <lineage>
        <taxon>Bacteria</taxon>
        <taxon>Pseudomonadati</taxon>
        <taxon>Pseudomonadota</taxon>
        <taxon>Gammaproteobacteria</taxon>
        <taxon>Pasteurellales</taxon>
        <taxon>Pasteurellaceae</taxon>
        <taxon>Phocoenobacter</taxon>
    </lineage>
</organism>
<proteinExistence type="predicted"/>
<evidence type="ECO:0000313" key="3">
    <source>
        <dbReference type="Proteomes" id="UP001231736"/>
    </source>
</evidence>
<sequence length="213" mass="22447">MKKLLLATALATTMATGVNAVQSVSGTTDFTVTIPEVLVLYHWDQANLEFNPAKFAQKDNAPATHTKSFDLTTTTNATITDNTTAPAVDTNFEPNTLSAGTIDVVLKDAWGVRSISSGKDVHLAVAIQNNGNLLKDGTDNKSKAIVSEAKLEKTTTTAITAAPTIDIPTSWTPVTGNLNFKLNLAGVTKAGVHKTAATRSDTTDTFKLTLTGN</sequence>
<protein>
    <recommendedName>
        <fullName evidence="4">Common pilus major fimbrillin subunit EcpA</fullName>
    </recommendedName>
</protein>
<comment type="caution">
    <text evidence="2">The sequence shown here is derived from an EMBL/GenBank/DDBJ whole genome shotgun (WGS) entry which is preliminary data.</text>
</comment>
<accession>A0AAJ6ND88</accession>
<reference evidence="2" key="1">
    <citation type="journal article" date="2023" name="Front. Microbiol.">
        <title>Phylogeography and host specificity of Pasteurellaceae pathogenic to sea-farmed fish in the north-east Atlantic.</title>
        <authorList>
            <person name="Gulla S."/>
            <person name="Colquhoun D.J."/>
            <person name="Olsen A.B."/>
            <person name="Spilsberg B."/>
            <person name="Lagesen K."/>
            <person name="Aakesson C.P."/>
            <person name="Strom S."/>
            <person name="Manji F."/>
            <person name="Birkbeck T.H."/>
            <person name="Nilsen H.K."/>
        </authorList>
    </citation>
    <scope>NUCLEOTIDE SEQUENCE</scope>
    <source>
        <strain evidence="2">98B1</strain>
    </source>
</reference>
<evidence type="ECO:0008006" key="4">
    <source>
        <dbReference type="Google" id="ProtNLM"/>
    </source>
</evidence>
<dbReference type="RefSeq" id="WP_306376139.1">
    <property type="nucleotide sequence ID" value="NZ_JASAYT010000010.1"/>
</dbReference>
<keyword evidence="1" id="KW-0732">Signal</keyword>
<feature type="signal peptide" evidence="1">
    <location>
        <begin position="1"/>
        <end position="20"/>
    </location>
</feature>
<dbReference type="Proteomes" id="UP001231736">
    <property type="component" value="Unassembled WGS sequence"/>
</dbReference>
<dbReference type="EMBL" id="JASAYT010000010">
    <property type="protein sequence ID" value="MDP8174688.1"/>
    <property type="molecule type" value="Genomic_DNA"/>
</dbReference>
<evidence type="ECO:0000256" key="1">
    <source>
        <dbReference type="SAM" id="SignalP"/>
    </source>
</evidence>
<feature type="chain" id="PRO_5042620581" description="Common pilus major fimbrillin subunit EcpA" evidence="1">
    <location>
        <begin position="21"/>
        <end position="213"/>
    </location>
</feature>
<dbReference type="AlphaFoldDB" id="A0AAJ6ND88"/>
<name>A0AAJ6ND88_9PAST</name>
<gene>
    <name evidence="2" type="ORF">QJU97_04335</name>
</gene>
<evidence type="ECO:0000313" key="2">
    <source>
        <dbReference type="EMBL" id="MDP8174688.1"/>
    </source>
</evidence>